<keyword evidence="6" id="KW-0121">Carboxypeptidase</keyword>
<dbReference type="VEuPathDB" id="TrichDB:TVAG_045700"/>
<gene>
    <name evidence="6" type="ORF">TVAG_045700</name>
</gene>
<dbReference type="PROSITE" id="PS52035">
    <property type="entry name" value="PEPTIDASE_M14"/>
    <property type="match status" value="1"/>
</dbReference>
<dbReference type="PANTHER" id="PTHR12756:SF11">
    <property type="entry name" value="CYTOSOLIC CARBOXYPEPTIDASE 1"/>
    <property type="match status" value="1"/>
</dbReference>
<organism evidence="6 7">
    <name type="scientific">Trichomonas vaginalis (strain ATCC PRA-98 / G3)</name>
    <dbReference type="NCBI Taxonomy" id="412133"/>
    <lineage>
        <taxon>Eukaryota</taxon>
        <taxon>Metamonada</taxon>
        <taxon>Parabasalia</taxon>
        <taxon>Trichomonadida</taxon>
        <taxon>Trichomonadidae</taxon>
        <taxon>Trichomonas</taxon>
    </lineage>
</organism>
<dbReference type="GO" id="GO:0008270">
    <property type="term" value="F:zinc ion binding"/>
    <property type="evidence" value="ECO:0007669"/>
    <property type="project" value="InterPro"/>
</dbReference>
<evidence type="ECO:0000313" key="6">
    <source>
        <dbReference type="EMBL" id="EAY18368.1"/>
    </source>
</evidence>
<dbReference type="STRING" id="5722.A2DME1"/>
<dbReference type="GO" id="GO:0004181">
    <property type="term" value="F:metallocarboxypeptidase activity"/>
    <property type="evidence" value="ECO:0000318"/>
    <property type="project" value="GO_Central"/>
</dbReference>
<evidence type="ECO:0000256" key="4">
    <source>
        <dbReference type="SAM" id="MobiDB-lite"/>
    </source>
</evidence>
<feature type="domain" description="Peptidase M14" evidence="5">
    <location>
        <begin position="236"/>
        <end position="508"/>
    </location>
</feature>
<dbReference type="PANTHER" id="PTHR12756">
    <property type="entry name" value="CYTOSOLIC CARBOXYPEPTIDASE"/>
    <property type="match status" value="1"/>
</dbReference>
<dbReference type="RefSeq" id="XP_001579354.1">
    <property type="nucleotide sequence ID" value="XM_001579304.1"/>
</dbReference>
<reference evidence="6" key="2">
    <citation type="journal article" date="2007" name="Science">
        <title>Draft genome sequence of the sexually transmitted pathogen Trichomonas vaginalis.</title>
        <authorList>
            <person name="Carlton J.M."/>
            <person name="Hirt R.P."/>
            <person name="Silva J.C."/>
            <person name="Delcher A.L."/>
            <person name="Schatz M."/>
            <person name="Zhao Q."/>
            <person name="Wortman J.R."/>
            <person name="Bidwell S.L."/>
            <person name="Alsmark U.C.M."/>
            <person name="Besteiro S."/>
            <person name="Sicheritz-Ponten T."/>
            <person name="Noel C.J."/>
            <person name="Dacks J.B."/>
            <person name="Foster P.G."/>
            <person name="Simillion C."/>
            <person name="Van de Peer Y."/>
            <person name="Miranda-Saavedra D."/>
            <person name="Barton G.J."/>
            <person name="Westrop G.D."/>
            <person name="Mueller S."/>
            <person name="Dessi D."/>
            <person name="Fiori P.L."/>
            <person name="Ren Q."/>
            <person name="Paulsen I."/>
            <person name="Zhang H."/>
            <person name="Bastida-Corcuera F.D."/>
            <person name="Simoes-Barbosa A."/>
            <person name="Brown M.T."/>
            <person name="Hayes R.D."/>
            <person name="Mukherjee M."/>
            <person name="Okumura C.Y."/>
            <person name="Schneider R."/>
            <person name="Smith A.J."/>
            <person name="Vanacova S."/>
            <person name="Villalvazo M."/>
            <person name="Haas B.J."/>
            <person name="Pertea M."/>
            <person name="Feldblyum T.V."/>
            <person name="Utterback T.R."/>
            <person name="Shu C.L."/>
            <person name="Osoegawa K."/>
            <person name="de Jong P.J."/>
            <person name="Hrdy I."/>
            <person name="Horvathova L."/>
            <person name="Zubacova Z."/>
            <person name="Dolezal P."/>
            <person name="Malik S.B."/>
            <person name="Logsdon J.M. Jr."/>
            <person name="Henze K."/>
            <person name="Gupta A."/>
            <person name="Wang C.C."/>
            <person name="Dunne R.L."/>
            <person name="Upcroft J.A."/>
            <person name="Upcroft P."/>
            <person name="White O."/>
            <person name="Salzberg S.L."/>
            <person name="Tang P."/>
            <person name="Chiu C.-H."/>
            <person name="Lee Y.-S."/>
            <person name="Embley T.M."/>
            <person name="Coombs G.H."/>
            <person name="Mottram J.C."/>
            <person name="Tachezy J."/>
            <person name="Fraser-Liggett C.M."/>
            <person name="Johnson P.J."/>
        </authorList>
    </citation>
    <scope>NUCLEOTIDE SEQUENCE [LARGE SCALE GENOMIC DNA]</scope>
    <source>
        <strain evidence="6">G3</strain>
    </source>
</reference>
<dbReference type="Proteomes" id="UP000001542">
    <property type="component" value="Unassembled WGS sequence"/>
</dbReference>
<evidence type="ECO:0000256" key="1">
    <source>
        <dbReference type="ARBA" id="ARBA00001947"/>
    </source>
</evidence>
<evidence type="ECO:0000256" key="2">
    <source>
        <dbReference type="ARBA" id="ARBA00005988"/>
    </source>
</evidence>
<dbReference type="OrthoDB" id="10253041at2759"/>
<evidence type="ECO:0000256" key="3">
    <source>
        <dbReference type="PROSITE-ProRule" id="PRU01379"/>
    </source>
</evidence>
<dbReference type="eggNOG" id="KOG3641">
    <property type="taxonomic scope" value="Eukaryota"/>
</dbReference>
<keyword evidence="6" id="KW-0645">Protease</keyword>
<keyword evidence="6" id="KW-0378">Hydrolase</keyword>
<dbReference type="EMBL" id="DS113219">
    <property type="protein sequence ID" value="EAY18368.1"/>
    <property type="molecule type" value="Genomic_DNA"/>
</dbReference>
<dbReference type="GO" id="GO:0006508">
    <property type="term" value="P:proteolysis"/>
    <property type="evidence" value="ECO:0007669"/>
    <property type="project" value="InterPro"/>
</dbReference>
<evidence type="ECO:0000259" key="5">
    <source>
        <dbReference type="PROSITE" id="PS52035"/>
    </source>
</evidence>
<dbReference type="InParanoid" id="A2DME1"/>
<feature type="region of interest" description="Disordered" evidence="4">
    <location>
        <begin position="527"/>
        <end position="549"/>
    </location>
</feature>
<accession>A2DME1</accession>
<dbReference type="Gene3D" id="3.40.630.10">
    <property type="entry name" value="Zn peptidases"/>
    <property type="match status" value="1"/>
</dbReference>
<dbReference type="GO" id="GO:0015631">
    <property type="term" value="F:tubulin binding"/>
    <property type="evidence" value="ECO:0000318"/>
    <property type="project" value="GO_Central"/>
</dbReference>
<dbReference type="VEuPathDB" id="TrichDB:TVAGG3_0604750"/>
<evidence type="ECO:0000313" key="7">
    <source>
        <dbReference type="Proteomes" id="UP000001542"/>
    </source>
</evidence>
<dbReference type="InterPro" id="IPR000834">
    <property type="entry name" value="Peptidase_M14"/>
</dbReference>
<reference evidence="6" key="1">
    <citation type="submission" date="2006-10" db="EMBL/GenBank/DDBJ databases">
        <authorList>
            <person name="Amadeo P."/>
            <person name="Zhao Q."/>
            <person name="Wortman J."/>
            <person name="Fraser-Liggett C."/>
            <person name="Carlton J."/>
        </authorList>
    </citation>
    <scope>NUCLEOTIDE SEQUENCE</scope>
    <source>
        <strain evidence="6">G3</strain>
    </source>
</reference>
<keyword evidence="7" id="KW-1185">Reference proteome</keyword>
<dbReference type="SMR" id="A2DME1"/>
<name>A2DME1_TRIV3</name>
<sequence>MQCCCTPITVGEKKTRKRKLMSSDDETLIQSEEEDIGDFNYSTTSIKDVYYVIHRGSPPITPSSFATVSKKTRWPDDLWRSGTLVYDIQDPSKSLGPPTSQNDTILRFESRFESGNLSRAFHLSGDKYHLILEYDHNSIGSAQWFYFRISNTRKDAKYTFIISGFHKKKSLFCTGSKVFWYSEKQARRDNISWQRGGTNYQYGTTTRKRSKKKRASVQFNIKFPYSNDQVYLCYALPYTYSDLTRFTKQWQATAGAATMVVETLGQTLGGRDCPIYTITSPHSSIPMNSRPYIFVTARIHPGESNGSYLMHGFMDYLLGGSGASKYLLDHYIFKIIPMMNIDGVVEGFYRISLSGNDLNRIWTEPDPVLHPIIFKAKNLFTKLSKEREVAMYLDFHGHARLHGTFAFGCPNTDDPQLRDKEKNYPRILSFLSDAFAWQYCVFSYPSDRKSAARIVVRSELNVVQSFTIETSFGGLTSGPRAGVLYDEISWKELGQKCCEATFHYLCGNDSPITSYVAKELSFLAPSDPPKKSDNWAPKARLPPDDAPKQSISFALNGRKGQGMFRLGGPTSYLKVSPQNIETTQTTYKFPKWQQMKYTLN</sequence>
<dbReference type="Pfam" id="PF18027">
    <property type="entry name" value="Pepdidase_M14_N"/>
    <property type="match status" value="1"/>
</dbReference>
<dbReference type="AlphaFoldDB" id="A2DME1"/>
<dbReference type="KEGG" id="tva:5463870"/>
<dbReference type="GO" id="GO:0005737">
    <property type="term" value="C:cytoplasm"/>
    <property type="evidence" value="ECO:0000318"/>
    <property type="project" value="GO_Central"/>
</dbReference>
<comment type="similarity">
    <text evidence="2 3">Belongs to the peptidase M14 family.</text>
</comment>
<dbReference type="Gene3D" id="2.60.40.3120">
    <property type="match status" value="1"/>
</dbReference>
<dbReference type="OMA" id="QARRDNI"/>
<dbReference type="InterPro" id="IPR050821">
    <property type="entry name" value="Cytosolic_carboxypeptidase"/>
</dbReference>
<proteinExistence type="inferred from homology"/>
<dbReference type="SUPFAM" id="SSF53187">
    <property type="entry name" value="Zn-dependent exopeptidases"/>
    <property type="match status" value="1"/>
</dbReference>
<dbReference type="GO" id="GO:0015630">
    <property type="term" value="C:microtubule cytoskeleton"/>
    <property type="evidence" value="ECO:0000318"/>
    <property type="project" value="GO_Central"/>
</dbReference>
<protein>
    <submittedName>
        <fullName evidence="6">Clan MC, family M14, Zinc carboxypeptidase-like metallopeptidase</fullName>
    </submittedName>
</protein>
<comment type="cofactor">
    <cofactor evidence="1">
        <name>Zn(2+)</name>
        <dbReference type="ChEBI" id="CHEBI:29105"/>
    </cofactor>
</comment>
<feature type="active site" description="Proton donor/acceptor" evidence="3">
    <location>
        <position position="469"/>
    </location>
</feature>
<dbReference type="InterPro" id="IPR040626">
    <property type="entry name" value="Pepdidase_M14_N"/>
</dbReference>
<dbReference type="Pfam" id="PF00246">
    <property type="entry name" value="Peptidase_M14"/>
    <property type="match status" value="1"/>
</dbReference>